<dbReference type="InterPro" id="IPR050680">
    <property type="entry name" value="YpeA/RimI_acetyltransf"/>
</dbReference>
<dbReference type="AlphaFoldDB" id="A0A1G7FL54"/>
<name>A0A1G7FL54_RHOCA</name>
<evidence type="ECO:0000256" key="1">
    <source>
        <dbReference type="ARBA" id="ARBA00022679"/>
    </source>
</evidence>
<dbReference type="OrthoDB" id="273614at2"/>
<gene>
    <name evidence="4" type="ORF">SAMN04244550_01024</name>
</gene>
<dbReference type="Proteomes" id="UP000183812">
    <property type="component" value="Unassembled WGS sequence"/>
</dbReference>
<dbReference type="CDD" id="cd04301">
    <property type="entry name" value="NAT_SF"/>
    <property type="match status" value="1"/>
</dbReference>
<keyword evidence="1 4" id="KW-0808">Transferase</keyword>
<dbReference type="Pfam" id="PF00583">
    <property type="entry name" value="Acetyltransf_1"/>
    <property type="match status" value="1"/>
</dbReference>
<evidence type="ECO:0000259" key="3">
    <source>
        <dbReference type="PROSITE" id="PS51186"/>
    </source>
</evidence>
<evidence type="ECO:0000256" key="2">
    <source>
        <dbReference type="ARBA" id="ARBA00023315"/>
    </source>
</evidence>
<evidence type="ECO:0000313" key="5">
    <source>
        <dbReference type="Proteomes" id="UP000183812"/>
    </source>
</evidence>
<dbReference type="PANTHER" id="PTHR43420">
    <property type="entry name" value="ACETYLTRANSFERASE"/>
    <property type="match status" value="1"/>
</dbReference>
<dbReference type="PROSITE" id="PS51186">
    <property type="entry name" value="GNAT"/>
    <property type="match status" value="1"/>
</dbReference>
<evidence type="ECO:0000313" key="4">
    <source>
        <dbReference type="EMBL" id="SDE76642.1"/>
    </source>
</evidence>
<dbReference type="EMBL" id="FNAY01000003">
    <property type="protein sequence ID" value="SDE76642.1"/>
    <property type="molecule type" value="Genomic_DNA"/>
</dbReference>
<sequence length="194" mass="21102">MKVRLLQGLTADQRAEAAALYWRAFGAKLGRVMGPEVKAMAFIERVIDPAHMIAAVDARGHVLGVIGFRTRDGAFVGGDRADLRAVYGRFGAFWRGLALQALAQDLAQGTLCVDGFAVTEPMRGRGLGAALIEALCAEAQARGYRVLRLDVVDENLRAKALYHRLGFAVTGRVDRWLTAAIFGYRTAVAMERPL</sequence>
<protein>
    <submittedName>
        <fullName evidence="4">Acetyltransferase (GNAT) family protein</fullName>
    </submittedName>
</protein>
<proteinExistence type="predicted"/>
<dbReference type="Gene3D" id="3.40.630.30">
    <property type="match status" value="1"/>
</dbReference>
<dbReference type="InterPro" id="IPR016181">
    <property type="entry name" value="Acyl_CoA_acyltransferase"/>
</dbReference>
<dbReference type="SUPFAM" id="SSF55729">
    <property type="entry name" value="Acyl-CoA N-acyltransferases (Nat)"/>
    <property type="match status" value="1"/>
</dbReference>
<dbReference type="GO" id="GO:0016747">
    <property type="term" value="F:acyltransferase activity, transferring groups other than amino-acyl groups"/>
    <property type="evidence" value="ECO:0007669"/>
    <property type="project" value="InterPro"/>
</dbReference>
<organism evidence="4 5">
    <name type="scientific">Rhodobacter capsulatus</name>
    <name type="common">Rhodopseudomonas capsulata</name>
    <dbReference type="NCBI Taxonomy" id="1061"/>
    <lineage>
        <taxon>Bacteria</taxon>
        <taxon>Pseudomonadati</taxon>
        <taxon>Pseudomonadota</taxon>
        <taxon>Alphaproteobacteria</taxon>
        <taxon>Rhodobacterales</taxon>
        <taxon>Rhodobacter group</taxon>
        <taxon>Rhodobacter</taxon>
    </lineage>
</organism>
<feature type="domain" description="N-acetyltransferase" evidence="3">
    <location>
        <begin position="1"/>
        <end position="194"/>
    </location>
</feature>
<keyword evidence="2" id="KW-0012">Acyltransferase</keyword>
<dbReference type="InterPro" id="IPR000182">
    <property type="entry name" value="GNAT_dom"/>
</dbReference>
<reference evidence="4 5" key="1">
    <citation type="submission" date="2016-10" db="EMBL/GenBank/DDBJ databases">
        <authorList>
            <person name="de Groot N.N."/>
        </authorList>
    </citation>
    <scope>NUCLEOTIDE SEQUENCE [LARGE SCALE GENOMIC DNA]</scope>
    <source>
        <strain evidence="5">DSM 938 / 37b4</strain>
    </source>
</reference>
<dbReference type="RefSeq" id="WP_074553057.1">
    <property type="nucleotide sequence ID" value="NZ_CP119563.1"/>
</dbReference>
<accession>A0A1G7FL54</accession>